<dbReference type="InterPro" id="IPR023298">
    <property type="entry name" value="ATPase_P-typ_TM_dom_sf"/>
</dbReference>
<dbReference type="Gene3D" id="1.20.1110.10">
    <property type="entry name" value="Calcium-transporting ATPase, transmembrane domain"/>
    <property type="match status" value="1"/>
</dbReference>
<dbReference type="EMBL" id="KZ997198">
    <property type="protein sequence ID" value="RKO87729.1"/>
    <property type="molecule type" value="Genomic_DNA"/>
</dbReference>
<name>A0A4P9W5N6_9FUNG</name>
<protein>
    <recommendedName>
        <fullName evidence="3">E1-E2 ATPase-domain-containing protein</fullName>
    </recommendedName>
</protein>
<evidence type="ECO:0000313" key="2">
    <source>
        <dbReference type="Proteomes" id="UP000269721"/>
    </source>
</evidence>
<dbReference type="AlphaFoldDB" id="A0A4P9W5N6"/>
<keyword evidence="2" id="KW-1185">Reference proteome</keyword>
<reference evidence="2" key="1">
    <citation type="journal article" date="2018" name="Nat. Microbiol.">
        <title>Leveraging single-cell genomics to expand the fungal tree of life.</title>
        <authorList>
            <person name="Ahrendt S.R."/>
            <person name="Quandt C.A."/>
            <person name="Ciobanu D."/>
            <person name="Clum A."/>
            <person name="Salamov A."/>
            <person name="Andreopoulos B."/>
            <person name="Cheng J.F."/>
            <person name="Woyke T."/>
            <person name="Pelin A."/>
            <person name="Henrissat B."/>
            <person name="Reynolds N.K."/>
            <person name="Benny G.L."/>
            <person name="Smith M.E."/>
            <person name="James T.Y."/>
            <person name="Grigoriev I.V."/>
        </authorList>
    </citation>
    <scope>NUCLEOTIDE SEQUENCE [LARGE SCALE GENOMIC DNA]</scope>
</reference>
<sequence>MGGQKGQTVYSSSIVKQVQMLGVVVNMGISTYVGRAANLISITKDAGHFQKVVNSEFQLEWDARLAPTERGVCLSSDAIGCIVDDPSEVSSYLLSQPSPIGLPTVMSVTMAVGASQPAKRQFSVKRLAAIEELASVSVLCSDATGTLTLNELSFDAPFLATRTDGVDVAEDGPSSTACPHPLRRYSEIDLLQTAFLASEPGAQDAIELAVRAAAVERVSALHGTSGMTAAIPGYKIESFTPFDPSVKYAEATVVNLATSERFRAIKGASQVIVALTGGNAEASKAIRAFAVRGLRSLGVARTIDPELRHFELV</sequence>
<feature type="non-terminal residue" evidence="1">
    <location>
        <position position="313"/>
    </location>
</feature>
<organism evidence="1 2">
    <name type="scientific">Blyttiomyces helicus</name>
    <dbReference type="NCBI Taxonomy" id="388810"/>
    <lineage>
        <taxon>Eukaryota</taxon>
        <taxon>Fungi</taxon>
        <taxon>Fungi incertae sedis</taxon>
        <taxon>Chytridiomycota</taxon>
        <taxon>Chytridiomycota incertae sedis</taxon>
        <taxon>Chytridiomycetes</taxon>
        <taxon>Chytridiomycetes incertae sedis</taxon>
        <taxon>Blyttiomyces</taxon>
    </lineage>
</organism>
<proteinExistence type="predicted"/>
<dbReference type="Gene3D" id="2.70.150.10">
    <property type="entry name" value="Calcium-transporting ATPase, cytoplasmic transduction domain A"/>
    <property type="match status" value="1"/>
</dbReference>
<dbReference type="InterPro" id="IPR023214">
    <property type="entry name" value="HAD_sf"/>
</dbReference>
<evidence type="ECO:0000313" key="1">
    <source>
        <dbReference type="EMBL" id="RKO87729.1"/>
    </source>
</evidence>
<dbReference type="SUPFAM" id="SSF81665">
    <property type="entry name" value="Calcium ATPase, transmembrane domain M"/>
    <property type="match status" value="1"/>
</dbReference>
<gene>
    <name evidence="1" type="ORF">BDK51DRAFT_40241</name>
</gene>
<dbReference type="OrthoDB" id="116380at2759"/>
<dbReference type="InterPro" id="IPR023299">
    <property type="entry name" value="ATPase_P-typ_cyto_dom_N"/>
</dbReference>
<evidence type="ECO:0008006" key="3">
    <source>
        <dbReference type="Google" id="ProtNLM"/>
    </source>
</evidence>
<accession>A0A4P9W5N6</accession>
<dbReference type="SUPFAM" id="SSF81660">
    <property type="entry name" value="Metal cation-transporting ATPase, ATP-binding domain N"/>
    <property type="match status" value="1"/>
</dbReference>
<dbReference type="Gene3D" id="3.40.1110.10">
    <property type="entry name" value="Calcium-transporting ATPase, cytoplasmic domain N"/>
    <property type="match status" value="1"/>
</dbReference>
<dbReference type="Proteomes" id="UP000269721">
    <property type="component" value="Unassembled WGS sequence"/>
</dbReference>
<dbReference type="GO" id="GO:0000166">
    <property type="term" value="F:nucleotide binding"/>
    <property type="evidence" value="ECO:0007669"/>
    <property type="project" value="InterPro"/>
</dbReference>
<dbReference type="PANTHER" id="PTHR42861">
    <property type="entry name" value="CALCIUM-TRANSPORTING ATPASE"/>
    <property type="match status" value="1"/>
</dbReference>
<dbReference type="Gene3D" id="3.40.50.1000">
    <property type="entry name" value="HAD superfamily/HAD-like"/>
    <property type="match status" value="1"/>
</dbReference>